<comment type="caution">
    <text evidence="1">The sequence shown here is derived from an EMBL/GenBank/DDBJ whole genome shotgun (WGS) entry which is preliminary data.</text>
</comment>
<accession>A0A2A7BHV8</accession>
<reference evidence="1 2" key="1">
    <citation type="submission" date="2017-09" db="EMBL/GenBank/DDBJ databases">
        <title>Large-scale bioinformatics analysis of Bacillus genomes uncovers conserved roles of natural products in bacterial physiology.</title>
        <authorList>
            <consortium name="Agbiome Team Llc"/>
            <person name="Bleich R.M."/>
            <person name="Grubbs K.J."/>
            <person name="Santa Maria K.C."/>
            <person name="Allen S.E."/>
            <person name="Farag S."/>
            <person name="Shank E.A."/>
            <person name="Bowers A."/>
        </authorList>
    </citation>
    <scope>NUCLEOTIDE SEQUENCE [LARGE SCALE GENOMIC DNA]</scope>
    <source>
        <strain evidence="1 2">AFS098222</strain>
    </source>
</reference>
<name>A0A2A7BHV8_9BACI</name>
<dbReference type="Proteomes" id="UP000220111">
    <property type="component" value="Unassembled WGS sequence"/>
</dbReference>
<dbReference type="AlphaFoldDB" id="A0A2A7BHV8"/>
<dbReference type="EMBL" id="NVPQ01000297">
    <property type="protein sequence ID" value="PDY31987.1"/>
    <property type="molecule type" value="Genomic_DNA"/>
</dbReference>
<dbReference type="RefSeq" id="WP_097816478.1">
    <property type="nucleotide sequence ID" value="NZ_NVPQ01000297.1"/>
</dbReference>
<proteinExistence type="predicted"/>
<sequence>MNKFMRELKAEELTKYSGGINPKNETVIHDGGGAGPNCRNLLESCMVFKNSKSCKLYDQFC</sequence>
<evidence type="ECO:0000313" key="2">
    <source>
        <dbReference type="Proteomes" id="UP000220111"/>
    </source>
</evidence>
<gene>
    <name evidence="1" type="ORF">COO17_31530</name>
</gene>
<protein>
    <submittedName>
        <fullName evidence="1">Uncharacterized protein</fullName>
    </submittedName>
</protein>
<evidence type="ECO:0000313" key="1">
    <source>
        <dbReference type="EMBL" id="PDY31987.1"/>
    </source>
</evidence>
<organism evidence="1 2">
    <name type="scientific">Bacillus wiedmannii</name>
    <dbReference type="NCBI Taxonomy" id="1890302"/>
    <lineage>
        <taxon>Bacteria</taxon>
        <taxon>Bacillati</taxon>
        <taxon>Bacillota</taxon>
        <taxon>Bacilli</taxon>
        <taxon>Bacillales</taxon>
        <taxon>Bacillaceae</taxon>
        <taxon>Bacillus</taxon>
        <taxon>Bacillus cereus group</taxon>
    </lineage>
</organism>